<accession>A0A5N4AQN8</accession>
<feature type="chain" id="PRO_5024322368" description="WAPL domain-containing protein" evidence="2">
    <location>
        <begin position="19"/>
        <end position="143"/>
    </location>
</feature>
<name>A0A5N4AQN8_PHOPY</name>
<reference evidence="3 4" key="1">
    <citation type="journal article" date="2018" name="Elife">
        <title>Firefly genomes illuminate parallel origins of bioluminescence in beetles.</title>
        <authorList>
            <person name="Fallon T.R."/>
            <person name="Lower S.E."/>
            <person name="Chang C.H."/>
            <person name="Bessho-Uehara M."/>
            <person name="Martin G.J."/>
            <person name="Bewick A.J."/>
            <person name="Behringer M."/>
            <person name="Debat H.J."/>
            <person name="Wong I."/>
            <person name="Day J.C."/>
            <person name="Suvorov A."/>
            <person name="Silva C.J."/>
            <person name="Stanger-Hall K.F."/>
            <person name="Hall D.W."/>
            <person name="Schmitz R.J."/>
            <person name="Nelson D.R."/>
            <person name="Lewis S.M."/>
            <person name="Shigenobu S."/>
            <person name="Bybee S.M."/>
            <person name="Larracuente A.M."/>
            <person name="Oba Y."/>
            <person name="Weng J.K."/>
        </authorList>
    </citation>
    <scope>NUCLEOTIDE SEQUENCE [LARGE SCALE GENOMIC DNA]</scope>
    <source>
        <strain evidence="3">1611_PpyrPB1</strain>
        <tissue evidence="3">Whole body</tissue>
    </source>
</reference>
<gene>
    <name evidence="3" type="ORF">PPYR_07511</name>
</gene>
<dbReference type="GO" id="GO:0005549">
    <property type="term" value="F:odorant binding"/>
    <property type="evidence" value="ECO:0007669"/>
    <property type="project" value="InterPro"/>
</dbReference>
<dbReference type="EMBL" id="VVIM01000005">
    <property type="protein sequence ID" value="KAB0799631.1"/>
    <property type="molecule type" value="Genomic_DNA"/>
</dbReference>
<dbReference type="InParanoid" id="A0A5N4AQN8"/>
<sequence>MNGILSVVALFTLANGLSDEFRLTFSGKVQEIVLSCLEEMDNQNSGEAETASAMAVKCLQACLLTNLGMMQDGRFSRDGTLVLLDEMRSNDLDLYTKLSAGVDEVNDEMQNIKQNNECEYAQRLAHTIQRVAWEHNIHLEDFM</sequence>
<proteinExistence type="predicted"/>
<keyword evidence="1" id="KW-0175">Coiled coil</keyword>
<keyword evidence="4" id="KW-1185">Reference proteome</keyword>
<dbReference type="Proteomes" id="UP000327044">
    <property type="component" value="Unassembled WGS sequence"/>
</dbReference>
<protein>
    <recommendedName>
        <fullName evidence="5">WAPL domain-containing protein</fullName>
    </recommendedName>
</protein>
<feature type="coiled-coil region" evidence="1">
    <location>
        <begin position="95"/>
        <end position="122"/>
    </location>
</feature>
<evidence type="ECO:0000256" key="1">
    <source>
        <dbReference type="SAM" id="Coils"/>
    </source>
</evidence>
<dbReference type="SUPFAM" id="SSF47565">
    <property type="entry name" value="Insect pheromone/odorant-binding proteins"/>
    <property type="match status" value="1"/>
</dbReference>
<evidence type="ECO:0000313" key="4">
    <source>
        <dbReference type="Proteomes" id="UP000327044"/>
    </source>
</evidence>
<comment type="caution">
    <text evidence="3">The sequence shown here is derived from an EMBL/GenBank/DDBJ whole genome shotgun (WGS) entry which is preliminary data.</text>
</comment>
<dbReference type="InterPro" id="IPR036728">
    <property type="entry name" value="PBP_GOBP_sf"/>
</dbReference>
<dbReference type="OrthoDB" id="6595846at2759"/>
<keyword evidence="2" id="KW-0732">Signal</keyword>
<feature type="signal peptide" evidence="2">
    <location>
        <begin position="1"/>
        <end position="18"/>
    </location>
</feature>
<evidence type="ECO:0000256" key="2">
    <source>
        <dbReference type="SAM" id="SignalP"/>
    </source>
</evidence>
<dbReference type="Gene3D" id="1.10.238.20">
    <property type="entry name" value="Pheromone/general odorant binding protein domain"/>
    <property type="match status" value="1"/>
</dbReference>
<evidence type="ECO:0000313" key="3">
    <source>
        <dbReference type="EMBL" id="KAB0799631.1"/>
    </source>
</evidence>
<dbReference type="AlphaFoldDB" id="A0A5N4AQN8"/>
<organism evidence="3 4">
    <name type="scientific">Photinus pyralis</name>
    <name type="common">Common eastern firefly</name>
    <name type="synonym">Lampyris pyralis</name>
    <dbReference type="NCBI Taxonomy" id="7054"/>
    <lineage>
        <taxon>Eukaryota</taxon>
        <taxon>Metazoa</taxon>
        <taxon>Ecdysozoa</taxon>
        <taxon>Arthropoda</taxon>
        <taxon>Hexapoda</taxon>
        <taxon>Insecta</taxon>
        <taxon>Pterygota</taxon>
        <taxon>Neoptera</taxon>
        <taxon>Endopterygota</taxon>
        <taxon>Coleoptera</taxon>
        <taxon>Polyphaga</taxon>
        <taxon>Elateriformia</taxon>
        <taxon>Elateroidea</taxon>
        <taxon>Lampyridae</taxon>
        <taxon>Lampyrinae</taxon>
        <taxon>Photinus</taxon>
    </lineage>
</organism>
<evidence type="ECO:0008006" key="5">
    <source>
        <dbReference type="Google" id="ProtNLM"/>
    </source>
</evidence>